<dbReference type="Pfam" id="PF02927">
    <property type="entry name" value="CelD_N"/>
    <property type="match status" value="1"/>
</dbReference>
<evidence type="ECO:0000313" key="9">
    <source>
        <dbReference type="Proteomes" id="UP000000466"/>
    </source>
</evidence>
<comment type="similarity">
    <text evidence="1">Belongs to the glycosyl hydrolase 9 (cellulase E) family.</text>
</comment>
<dbReference type="InterPro" id="IPR004197">
    <property type="entry name" value="Cellulase_Ig-like"/>
</dbReference>
<dbReference type="KEGG" id="saga:M5M_13060"/>
<evidence type="ECO:0000256" key="2">
    <source>
        <dbReference type="ARBA" id="ARBA00022801"/>
    </source>
</evidence>
<dbReference type="GO" id="GO:0000272">
    <property type="term" value="P:polysaccharide catabolic process"/>
    <property type="evidence" value="ECO:0007669"/>
    <property type="project" value="UniProtKB-KW"/>
</dbReference>
<feature type="domain" description="Cellulase Ig-like" evidence="7">
    <location>
        <begin position="32"/>
        <end position="101"/>
    </location>
</feature>
<dbReference type="HOGENOM" id="CLU_006010_2_1_6"/>
<dbReference type="PANTHER" id="PTHR22298">
    <property type="entry name" value="ENDO-1,4-BETA-GLUCANASE"/>
    <property type="match status" value="1"/>
</dbReference>
<dbReference type="SUPFAM" id="SSF81296">
    <property type="entry name" value="E set domains"/>
    <property type="match status" value="1"/>
</dbReference>
<name>K4KNS5_SIMAS</name>
<dbReference type="InterPro" id="IPR001701">
    <property type="entry name" value="Glyco_hydro_9"/>
</dbReference>
<dbReference type="Pfam" id="PF00759">
    <property type="entry name" value="Glyco_hydro_9"/>
    <property type="match status" value="1"/>
</dbReference>
<evidence type="ECO:0000313" key="8">
    <source>
        <dbReference type="EMBL" id="AFU99758.1"/>
    </source>
</evidence>
<dbReference type="OrthoDB" id="9808897at2"/>
<accession>K4KNS5</accession>
<feature type="domain" description="Glycoside hydrolase family 9" evidence="6">
    <location>
        <begin position="119"/>
        <end position="547"/>
    </location>
</feature>
<evidence type="ECO:0000256" key="3">
    <source>
        <dbReference type="ARBA" id="ARBA00023277"/>
    </source>
</evidence>
<keyword evidence="9" id="KW-1185">Reference proteome</keyword>
<keyword evidence="2 8" id="KW-0378">Hydrolase</keyword>
<protein>
    <submittedName>
        <fullName evidence="8">Glycoside hydrolase family 9 domain-containing protein</fullName>
    </submittedName>
</protein>
<keyword evidence="5" id="KW-0624">Polysaccharide degradation</keyword>
<evidence type="ECO:0000256" key="1">
    <source>
        <dbReference type="ARBA" id="ARBA00007072"/>
    </source>
</evidence>
<dbReference type="STRING" id="1117647.M5M_13060"/>
<dbReference type="InterPro" id="IPR014756">
    <property type="entry name" value="Ig_E-set"/>
</dbReference>
<evidence type="ECO:0000256" key="5">
    <source>
        <dbReference type="ARBA" id="ARBA00023326"/>
    </source>
</evidence>
<dbReference type="InterPro" id="IPR012341">
    <property type="entry name" value="6hp_glycosidase-like_sf"/>
</dbReference>
<evidence type="ECO:0000256" key="4">
    <source>
        <dbReference type="ARBA" id="ARBA00023295"/>
    </source>
</evidence>
<dbReference type="GO" id="GO:0008810">
    <property type="term" value="F:cellulase activity"/>
    <property type="evidence" value="ECO:0007669"/>
    <property type="project" value="InterPro"/>
</dbReference>
<dbReference type="Gene3D" id="2.60.40.10">
    <property type="entry name" value="Immunoglobulins"/>
    <property type="match status" value="1"/>
</dbReference>
<dbReference type="Proteomes" id="UP000000466">
    <property type="component" value="Chromosome"/>
</dbReference>
<dbReference type="PROSITE" id="PS51257">
    <property type="entry name" value="PROKAR_LIPOPROTEIN"/>
    <property type="match status" value="1"/>
</dbReference>
<evidence type="ECO:0000259" key="6">
    <source>
        <dbReference type="Pfam" id="PF00759"/>
    </source>
</evidence>
<reference evidence="8 9" key="1">
    <citation type="journal article" date="2013" name="Genome Announc.">
        <title>Complete genome sequence of Simiduia agarivorans SA1(T), a marine bacterium able to degrade a variety of polysaccharides.</title>
        <authorList>
            <person name="Lin S.Y."/>
            <person name="Shieh W.Y."/>
            <person name="Chen J.S."/>
            <person name="Tang S.L."/>
        </authorList>
    </citation>
    <scope>NUCLEOTIDE SEQUENCE [LARGE SCALE GENOMIC DNA]</scope>
    <source>
        <strain evidence="9">DSM 21679 / JCM 13881 / BCRC 17597 / SA1</strain>
    </source>
</reference>
<keyword evidence="4" id="KW-0326">Glycosidase</keyword>
<dbReference type="EMBL" id="CP003746">
    <property type="protein sequence ID" value="AFU99758.1"/>
    <property type="molecule type" value="Genomic_DNA"/>
</dbReference>
<proteinExistence type="inferred from homology"/>
<dbReference type="InterPro" id="IPR008928">
    <property type="entry name" value="6-hairpin_glycosidase_sf"/>
</dbReference>
<dbReference type="Gene3D" id="1.50.10.10">
    <property type="match status" value="1"/>
</dbReference>
<evidence type="ECO:0000259" key="7">
    <source>
        <dbReference type="Pfam" id="PF02927"/>
    </source>
</evidence>
<dbReference type="CDD" id="cd02850">
    <property type="entry name" value="E_set_Cellulase_N"/>
    <property type="match status" value="1"/>
</dbReference>
<dbReference type="SUPFAM" id="SSF48208">
    <property type="entry name" value="Six-hairpin glycosidases"/>
    <property type="match status" value="1"/>
</dbReference>
<gene>
    <name evidence="8" type="ordered locus">M5M_13060</name>
</gene>
<dbReference type="eggNOG" id="COG5297">
    <property type="taxonomic scope" value="Bacteria"/>
</dbReference>
<organism evidence="8 9">
    <name type="scientific">Simiduia agarivorans (strain DSM 21679 / JCM 13881 / BCRC 17597 / SA1)</name>
    <dbReference type="NCBI Taxonomy" id="1117647"/>
    <lineage>
        <taxon>Bacteria</taxon>
        <taxon>Pseudomonadati</taxon>
        <taxon>Pseudomonadota</taxon>
        <taxon>Gammaproteobacteria</taxon>
        <taxon>Cellvibrionales</taxon>
        <taxon>Cellvibrionaceae</taxon>
        <taxon>Simiduia</taxon>
    </lineage>
</organism>
<keyword evidence="3" id="KW-0119">Carbohydrate metabolism</keyword>
<sequence length="553" mass="60731">MKFSAYSVFVFTALLMACRPVPQSTHSHLYHNQLGYRIAGSKGVLVETPIPRNWQLVDASGNGVAEGEIKPVFWPEAGTQVAWLDFSTAQQAGHYSLSVEGLAPVPIVIQENPWLAVHDAAMKSFYLNRAGQALERRYAGDYAREAGHRDTEVLVHSSAASDSRPEGTKISAPGGWYDAGDYNKYVVNAGISTYTLLLAHQQYTQFYSQRQWAIPESGGALPDMLAEIKYNLDWMLAMQDEDGGVYHKLTSLRFNPMEMPAQDDDARYVVHKNTAATLNFAAVMAMASREFKPFDPTLSEHYLNAARNAWQWSVQHPALPYQQPEDVVTGEYGDQQLADEWFWAGAELAISTGDNSYIQPLPESAAAIPAWSDVATLGLISLANHKPNSEWFNRLDAIAATLSARENTAPGFTLSAQEKDFVWGSNAVAMNQAMVLIIASNLSGNQKYRDLAEKMLHYVLGANPTGYSFVSGFGSKQAKHLHHRASEADGIEVPVPGMLIGGPNPDQQDNCPGYPSNLPALSYLDHVCSYSTNETAINWTAPLVFALATFSQD</sequence>
<dbReference type="RefSeq" id="WP_015047922.1">
    <property type="nucleotide sequence ID" value="NC_018868.3"/>
</dbReference>
<dbReference type="AlphaFoldDB" id="K4KNS5"/>
<dbReference type="InterPro" id="IPR013783">
    <property type="entry name" value="Ig-like_fold"/>
</dbReference>